<dbReference type="OrthoDB" id="27237at2759"/>
<feature type="region of interest" description="Disordered" evidence="1">
    <location>
        <begin position="639"/>
        <end position="661"/>
    </location>
</feature>
<dbReference type="PANTHER" id="PTHR13060:SF0">
    <property type="entry name" value="PROTEIN ECDYSONELESS HOMOLOG"/>
    <property type="match status" value="1"/>
</dbReference>
<dbReference type="Pfam" id="PF07093">
    <property type="entry name" value="SGT1"/>
    <property type="match status" value="1"/>
</dbReference>
<feature type="region of interest" description="Disordered" evidence="1">
    <location>
        <begin position="391"/>
        <end position="412"/>
    </location>
</feature>
<gene>
    <name evidence="2" type="ORF">K431DRAFT_213423</name>
</gene>
<dbReference type="InterPro" id="IPR010770">
    <property type="entry name" value="Ecd"/>
</dbReference>
<organism evidence="2 3">
    <name type="scientific">Polychaeton citri CBS 116435</name>
    <dbReference type="NCBI Taxonomy" id="1314669"/>
    <lineage>
        <taxon>Eukaryota</taxon>
        <taxon>Fungi</taxon>
        <taxon>Dikarya</taxon>
        <taxon>Ascomycota</taxon>
        <taxon>Pezizomycotina</taxon>
        <taxon>Dothideomycetes</taxon>
        <taxon>Dothideomycetidae</taxon>
        <taxon>Capnodiales</taxon>
        <taxon>Capnodiaceae</taxon>
        <taxon>Polychaeton</taxon>
    </lineage>
</organism>
<dbReference type="PANTHER" id="PTHR13060">
    <property type="entry name" value="SGT1 PROTEIN HSGT1 SUPPRESSOR OF GCR2"/>
    <property type="match status" value="1"/>
</dbReference>
<feature type="non-terminal residue" evidence="2">
    <location>
        <position position="1"/>
    </location>
</feature>
<feature type="compositionally biased region" description="Polar residues" evidence="1">
    <location>
        <begin position="556"/>
        <end position="570"/>
    </location>
</feature>
<dbReference type="AlphaFoldDB" id="A0A9P4Q3I3"/>
<evidence type="ECO:0000256" key="1">
    <source>
        <dbReference type="SAM" id="MobiDB-lite"/>
    </source>
</evidence>
<feature type="region of interest" description="Disordered" evidence="1">
    <location>
        <begin position="432"/>
        <end position="478"/>
    </location>
</feature>
<feature type="region of interest" description="Disordered" evidence="1">
    <location>
        <begin position="544"/>
        <end position="621"/>
    </location>
</feature>
<feature type="compositionally biased region" description="Basic and acidic residues" evidence="1">
    <location>
        <begin position="461"/>
        <end position="470"/>
    </location>
</feature>
<feature type="non-terminal residue" evidence="2">
    <location>
        <position position="661"/>
    </location>
</feature>
<reference evidence="2" key="1">
    <citation type="journal article" date="2020" name="Stud. Mycol.">
        <title>101 Dothideomycetes genomes: a test case for predicting lifestyles and emergence of pathogens.</title>
        <authorList>
            <person name="Haridas S."/>
            <person name="Albert R."/>
            <person name="Binder M."/>
            <person name="Bloem J."/>
            <person name="Labutti K."/>
            <person name="Salamov A."/>
            <person name="Andreopoulos B."/>
            <person name="Baker S."/>
            <person name="Barry K."/>
            <person name="Bills G."/>
            <person name="Bluhm B."/>
            <person name="Cannon C."/>
            <person name="Castanera R."/>
            <person name="Culley D."/>
            <person name="Daum C."/>
            <person name="Ezra D."/>
            <person name="Gonzalez J."/>
            <person name="Henrissat B."/>
            <person name="Kuo A."/>
            <person name="Liang C."/>
            <person name="Lipzen A."/>
            <person name="Lutzoni F."/>
            <person name="Magnuson J."/>
            <person name="Mondo S."/>
            <person name="Nolan M."/>
            <person name="Ohm R."/>
            <person name="Pangilinan J."/>
            <person name="Park H.-J."/>
            <person name="Ramirez L."/>
            <person name="Alfaro M."/>
            <person name="Sun H."/>
            <person name="Tritt A."/>
            <person name="Yoshinaga Y."/>
            <person name="Zwiers L.-H."/>
            <person name="Turgeon B."/>
            <person name="Goodwin S."/>
            <person name="Spatafora J."/>
            <person name="Crous P."/>
            <person name="Grigoriev I."/>
        </authorList>
    </citation>
    <scope>NUCLEOTIDE SEQUENCE</scope>
    <source>
        <strain evidence="2">CBS 116435</strain>
    </source>
</reference>
<proteinExistence type="predicted"/>
<dbReference type="GO" id="GO:0005634">
    <property type="term" value="C:nucleus"/>
    <property type="evidence" value="ECO:0007669"/>
    <property type="project" value="TreeGrafter"/>
</dbReference>
<comment type="caution">
    <text evidence="2">The sequence shown here is derived from an EMBL/GenBank/DDBJ whole genome shotgun (WGS) entry which is preliminary data.</text>
</comment>
<evidence type="ECO:0000313" key="2">
    <source>
        <dbReference type="EMBL" id="KAF2717367.1"/>
    </source>
</evidence>
<evidence type="ECO:0000313" key="3">
    <source>
        <dbReference type="Proteomes" id="UP000799441"/>
    </source>
</evidence>
<feature type="compositionally biased region" description="Acidic residues" evidence="1">
    <location>
        <begin position="603"/>
        <end position="621"/>
    </location>
</feature>
<name>A0A9P4Q3I3_9PEZI</name>
<dbReference type="Proteomes" id="UP000799441">
    <property type="component" value="Unassembled WGS sequence"/>
</dbReference>
<accession>A0A9P4Q3I3</accession>
<sequence length="661" mass="74684">DDPNQDDGFRWFGEGFDGFPKRLPDDCVEYIIHVIDAELQNANTLRTRLNDILKATSKLKKDILKDYIWQRDSFELVIKSTAASETSDSSGRDLNALRLHLRGRTNFGDSISDEWLIVYVLRELSKQFLDAWIRVYDTDGEFLLIEAAAALPKWLNPDVAENRVWLNNGHIKLIPLQDGPSSRNLGITDAANFIETRKEDMIISPYLEDEAFRRLRGYPAAIAESMHHAKVSIPRRLAYILRRNPAYISPAIESFYLRDPISVKPLTTKDTSTLNFPPEDFITTSVRFTKVSYAQILSQVFNPPPAWTGVAPRIQDPKVDKGMKLTCGFEMLLCDPQSKAKRTVLEMKLLLEDLEAGEEKLPSDSEIALWPQQEDDEKWLDIDYAEFEDELAGKKGEQSSDSKDSKGFGDKGAQENLKRMVSRFEDFLKDDEIGVAGVDDEVEDENDDESDSESGPDEEETSKVDLKPAHESNAYSGSEFKKIIDEVRDLHPDFIEKSGLLDEARKLALDDEEIDDEDDELNEDEEMKKIMEIMEQELNGYGALDLKDGRYKRTKPAQSQSKLDPSNENHATTKHYFGPERPPHMQQDALVRPGKGKARVQDVDEEFGPGDGELSSDDDDFNDVDLGLAKNMLESFKGQAGLAGPAGNLMRAMGVNMPRDE</sequence>
<dbReference type="EMBL" id="MU003845">
    <property type="protein sequence ID" value="KAF2717367.1"/>
    <property type="molecule type" value="Genomic_DNA"/>
</dbReference>
<keyword evidence="3" id="KW-1185">Reference proteome</keyword>
<protein>
    <submittedName>
        <fullName evidence="2">SGT1-domain-containing protein</fullName>
    </submittedName>
</protein>
<feature type="compositionally biased region" description="Acidic residues" evidence="1">
    <location>
        <begin position="438"/>
        <end position="460"/>
    </location>
</feature>